<protein>
    <submittedName>
        <fullName evidence="2">Uncharacterized protein</fullName>
    </submittedName>
</protein>
<dbReference type="EMBL" id="BMVP01000019">
    <property type="protein sequence ID" value="GHB81186.1"/>
    <property type="molecule type" value="Genomic_DNA"/>
</dbReference>
<dbReference type="Proteomes" id="UP000642673">
    <property type="component" value="Unassembled WGS sequence"/>
</dbReference>
<keyword evidence="3" id="KW-1185">Reference proteome</keyword>
<evidence type="ECO:0000313" key="2">
    <source>
        <dbReference type="EMBL" id="GHB81186.1"/>
    </source>
</evidence>
<comment type="caution">
    <text evidence="2">The sequence shown here is derived from an EMBL/GenBank/DDBJ whole genome shotgun (WGS) entry which is preliminary data.</text>
</comment>
<evidence type="ECO:0000256" key="1">
    <source>
        <dbReference type="SAM" id="MobiDB-lite"/>
    </source>
</evidence>
<name>A0ABQ3F3B9_9ACTN</name>
<feature type="region of interest" description="Disordered" evidence="1">
    <location>
        <begin position="65"/>
        <end position="94"/>
    </location>
</feature>
<proteinExistence type="predicted"/>
<evidence type="ECO:0000313" key="3">
    <source>
        <dbReference type="Proteomes" id="UP000642673"/>
    </source>
</evidence>
<reference evidence="3" key="1">
    <citation type="journal article" date="2019" name="Int. J. Syst. Evol. Microbiol.">
        <title>The Global Catalogue of Microorganisms (GCM) 10K type strain sequencing project: providing services to taxonomists for standard genome sequencing and annotation.</title>
        <authorList>
            <consortium name="The Broad Institute Genomics Platform"/>
            <consortium name="The Broad Institute Genome Sequencing Center for Infectious Disease"/>
            <person name="Wu L."/>
            <person name="Ma J."/>
        </authorList>
    </citation>
    <scope>NUCLEOTIDE SEQUENCE [LARGE SCALE GENOMIC DNA]</scope>
    <source>
        <strain evidence="3">JCM 4738</strain>
    </source>
</reference>
<accession>A0ABQ3F3B9</accession>
<sequence>MPHAEYEVKCPRSKAVIASSSGPFNRRAWEAAAIPAASPPTTTSRSAAIVRTVLRLRHRHVQDTLRANGRMRVPFPFPAPSRPLPATRTRARPR</sequence>
<gene>
    <name evidence="2" type="ORF">GCM10010347_59990</name>
</gene>
<organism evidence="2 3">
    <name type="scientific">Streptomyces cirratus</name>
    <dbReference type="NCBI Taxonomy" id="68187"/>
    <lineage>
        <taxon>Bacteria</taxon>
        <taxon>Bacillati</taxon>
        <taxon>Actinomycetota</taxon>
        <taxon>Actinomycetes</taxon>
        <taxon>Kitasatosporales</taxon>
        <taxon>Streptomycetaceae</taxon>
        <taxon>Streptomyces</taxon>
    </lineage>
</organism>